<evidence type="ECO:0000313" key="4">
    <source>
        <dbReference type="Proteomes" id="UP000799439"/>
    </source>
</evidence>
<organism evidence="3 4">
    <name type="scientific">Myriangium duriaei CBS 260.36</name>
    <dbReference type="NCBI Taxonomy" id="1168546"/>
    <lineage>
        <taxon>Eukaryota</taxon>
        <taxon>Fungi</taxon>
        <taxon>Dikarya</taxon>
        <taxon>Ascomycota</taxon>
        <taxon>Pezizomycotina</taxon>
        <taxon>Dothideomycetes</taxon>
        <taxon>Dothideomycetidae</taxon>
        <taxon>Myriangiales</taxon>
        <taxon>Myriangiaceae</taxon>
        <taxon>Myriangium</taxon>
    </lineage>
</organism>
<accession>A0A9P4MES3</accession>
<evidence type="ECO:0000256" key="2">
    <source>
        <dbReference type="SAM" id="Phobius"/>
    </source>
</evidence>
<keyword evidence="2" id="KW-0472">Membrane</keyword>
<reference evidence="3" key="1">
    <citation type="journal article" date="2020" name="Stud. Mycol.">
        <title>101 Dothideomycetes genomes: a test case for predicting lifestyles and emergence of pathogens.</title>
        <authorList>
            <person name="Haridas S."/>
            <person name="Albert R."/>
            <person name="Binder M."/>
            <person name="Bloem J."/>
            <person name="Labutti K."/>
            <person name="Salamov A."/>
            <person name="Andreopoulos B."/>
            <person name="Baker S."/>
            <person name="Barry K."/>
            <person name="Bills G."/>
            <person name="Bluhm B."/>
            <person name="Cannon C."/>
            <person name="Castanera R."/>
            <person name="Culley D."/>
            <person name="Daum C."/>
            <person name="Ezra D."/>
            <person name="Gonzalez J."/>
            <person name="Henrissat B."/>
            <person name="Kuo A."/>
            <person name="Liang C."/>
            <person name="Lipzen A."/>
            <person name="Lutzoni F."/>
            <person name="Magnuson J."/>
            <person name="Mondo S."/>
            <person name="Nolan M."/>
            <person name="Ohm R."/>
            <person name="Pangilinan J."/>
            <person name="Park H.-J."/>
            <person name="Ramirez L."/>
            <person name="Alfaro M."/>
            <person name="Sun H."/>
            <person name="Tritt A."/>
            <person name="Yoshinaga Y."/>
            <person name="Zwiers L.-H."/>
            <person name="Turgeon B."/>
            <person name="Goodwin S."/>
            <person name="Spatafora J."/>
            <person name="Crous P."/>
            <person name="Grigoriev I."/>
        </authorList>
    </citation>
    <scope>NUCLEOTIDE SEQUENCE</scope>
    <source>
        <strain evidence="3">CBS 260.36</strain>
    </source>
</reference>
<feature type="region of interest" description="Disordered" evidence="1">
    <location>
        <begin position="199"/>
        <end position="224"/>
    </location>
</feature>
<evidence type="ECO:0000313" key="3">
    <source>
        <dbReference type="EMBL" id="KAF2150448.1"/>
    </source>
</evidence>
<dbReference type="AlphaFoldDB" id="A0A9P4MES3"/>
<feature type="transmembrane region" description="Helical" evidence="2">
    <location>
        <begin position="69"/>
        <end position="89"/>
    </location>
</feature>
<keyword evidence="4" id="KW-1185">Reference proteome</keyword>
<protein>
    <submittedName>
        <fullName evidence="3">Uncharacterized protein</fullName>
    </submittedName>
</protein>
<dbReference type="EMBL" id="ML996089">
    <property type="protein sequence ID" value="KAF2150448.1"/>
    <property type="molecule type" value="Genomic_DNA"/>
</dbReference>
<keyword evidence="2" id="KW-1133">Transmembrane helix</keyword>
<comment type="caution">
    <text evidence="3">The sequence shown here is derived from an EMBL/GenBank/DDBJ whole genome shotgun (WGS) entry which is preliminary data.</text>
</comment>
<keyword evidence="2" id="KW-0812">Transmembrane</keyword>
<proteinExistence type="predicted"/>
<sequence>MLICAMTDVRSEDATHSGCNAGALLAPDDAHSRLDGAILVKIEHKASLRLCDYAGNDDGRDGGWTGLEYGLGATCPLTFFLPLAFFYMFRSIRFILNFTKALYLLPTSLLPSFSSYFPLCHPARPTLLGFLHSIGSTYNSRPRFPCIPSSTSRPHRLQLRVLLLLRLPTSILSPVSTILFSLRHFASLISSSSSTNTGLSHIDHPPSTHQTSLTSTVPSSDHPL</sequence>
<gene>
    <name evidence="3" type="ORF">K461DRAFT_176583</name>
</gene>
<feature type="compositionally biased region" description="Polar residues" evidence="1">
    <location>
        <begin position="207"/>
        <end position="224"/>
    </location>
</feature>
<evidence type="ECO:0000256" key="1">
    <source>
        <dbReference type="SAM" id="MobiDB-lite"/>
    </source>
</evidence>
<dbReference type="Proteomes" id="UP000799439">
    <property type="component" value="Unassembled WGS sequence"/>
</dbReference>
<name>A0A9P4MES3_9PEZI</name>